<feature type="transmembrane region" description="Helical" evidence="9">
    <location>
        <begin position="235"/>
        <end position="257"/>
    </location>
</feature>
<evidence type="ECO:0000256" key="8">
    <source>
        <dbReference type="SAM" id="MobiDB-lite"/>
    </source>
</evidence>
<reference evidence="10 11" key="1">
    <citation type="submission" date="2018-11" db="EMBL/GenBank/DDBJ databases">
        <title>Draft genome sequence of Cellulomonas takizawaensis strain TKZ-21.</title>
        <authorList>
            <person name="Yamamura H."/>
            <person name="Hayashi T."/>
            <person name="Hamada M."/>
            <person name="Serisawa Y."/>
            <person name="Matsuyama K."/>
            <person name="Nakagawa Y."/>
            <person name="Otoguro M."/>
            <person name="Yanagida F."/>
            <person name="Hayakawa M."/>
        </authorList>
    </citation>
    <scope>NUCLEOTIDE SEQUENCE [LARGE SCALE GENOMIC DNA]</scope>
    <source>
        <strain evidence="10 11">TKZ-21</strain>
    </source>
</reference>
<evidence type="ECO:0000313" key="10">
    <source>
        <dbReference type="EMBL" id="GCD18875.1"/>
    </source>
</evidence>
<dbReference type="OrthoDB" id="5405318at2"/>
<organism evidence="10 11">
    <name type="scientific">Cellulomonas algicola</name>
    <dbReference type="NCBI Taxonomy" id="2071633"/>
    <lineage>
        <taxon>Bacteria</taxon>
        <taxon>Bacillati</taxon>
        <taxon>Actinomycetota</taxon>
        <taxon>Actinomycetes</taxon>
        <taxon>Micrococcales</taxon>
        <taxon>Cellulomonadaceae</taxon>
        <taxon>Cellulomonas</taxon>
    </lineage>
</organism>
<feature type="compositionally biased region" description="Basic and acidic residues" evidence="8">
    <location>
        <begin position="162"/>
        <end position="176"/>
    </location>
</feature>
<dbReference type="Proteomes" id="UP000288246">
    <property type="component" value="Unassembled WGS sequence"/>
</dbReference>
<dbReference type="GO" id="GO:0055085">
    <property type="term" value="P:transmembrane transport"/>
    <property type="evidence" value="ECO:0007669"/>
    <property type="project" value="InterPro"/>
</dbReference>
<evidence type="ECO:0000256" key="3">
    <source>
        <dbReference type="ARBA" id="ARBA00022448"/>
    </source>
</evidence>
<keyword evidence="3" id="KW-0813">Transport</keyword>
<dbReference type="GO" id="GO:0005886">
    <property type="term" value="C:plasma membrane"/>
    <property type="evidence" value="ECO:0007669"/>
    <property type="project" value="UniProtKB-SubCell"/>
</dbReference>
<dbReference type="InterPro" id="IPR038770">
    <property type="entry name" value="Na+/solute_symporter_sf"/>
</dbReference>
<keyword evidence="6 9" id="KW-1133">Transmembrane helix</keyword>
<dbReference type="Gene3D" id="1.20.1530.20">
    <property type="match status" value="1"/>
</dbReference>
<feature type="transmembrane region" description="Helical" evidence="9">
    <location>
        <begin position="269"/>
        <end position="291"/>
    </location>
</feature>
<dbReference type="AlphaFoldDB" id="A0A401UW07"/>
<evidence type="ECO:0000313" key="11">
    <source>
        <dbReference type="Proteomes" id="UP000288246"/>
    </source>
</evidence>
<dbReference type="EMBL" id="BHYL01000034">
    <property type="protein sequence ID" value="GCD18875.1"/>
    <property type="molecule type" value="Genomic_DNA"/>
</dbReference>
<feature type="transmembrane region" description="Helical" evidence="9">
    <location>
        <begin position="94"/>
        <end position="117"/>
    </location>
</feature>
<evidence type="ECO:0000256" key="4">
    <source>
        <dbReference type="ARBA" id="ARBA00022475"/>
    </source>
</evidence>
<feature type="region of interest" description="Disordered" evidence="8">
    <location>
        <begin position="149"/>
        <end position="190"/>
    </location>
</feature>
<proteinExistence type="inferred from homology"/>
<evidence type="ECO:0000256" key="6">
    <source>
        <dbReference type="ARBA" id="ARBA00022989"/>
    </source>
</evidence>
<dbReference type="PANTHER" id="PTHR36838">
    <property type="entry name" value="AUXIN EFFLUX CARRIER FAMILY PROTEIN"/>
    <property type="match status" value="1"/>
</dbReference>
<protein>
    <submittedName>
        <fullName evidence="10">Permease</fullName>
    </submittedName>
</protein>
<comment type="caution">
    <text evidence="10">The sequence shown here is derived from an EMBL/GenBank/DDBJ whole genome shotgun (WGS) entry which is preliminary data.</text>
</comment>
<accession>A0A401UW07</accession>
<dbReference type="Pfam" id="PF03547">
    <property type="entry name" value="Mem_trans"/>
    <property type="match status" value="1"/>
</dbReference>
<feature type="transmembrane region" description="Helical" evidence="9">
    <location>
        <begin position="204"/>
        <end position="223"/>
    </location>
</feature>
<feature type="transmembrane region" description="Helical" evidence="9">
    <location>
        <begin position="328"/>
        <end position="346"/>
    </location>
</feature>
<name>A0A401UW07_9CELL</name>
<keyword evidence="4" id="KW-1003">Cell membrane</keyword>
<feature type="transmembrane region" description="Helical" evidence="9">
    <location>
        <begin position="64"/>
        <end position="87"/>
    </location>
</feature>
<keyword evidence="5 9" id="KW-0812">Transmembrane</keyword>
<evidence type="ECO:0000256" key="5">
    <source>
        <dbReference type="ARBA" id="ARBA00022692"/>
    </source>
</evidence>
<gene>
    <name evidence="10" type="ORF">CTKZ_04370</name>
</gene>
<keyword evidence="11" id="KW-1185">Reference proteome</keyword>
<dbReference type="PANTHER" id="PTHR36838:SF1">
    <property type="entry name" value="SLR1864 PROTEIN"/>
    <property type="match status" value="1"/>
</dbReference>
<evidence type="ECO:0000256" key="2">
    <source>
        <dbReference type="ARBA" id="ARBA00010145"/>
    </source>
</evidence>
<evidence type="ECO:0000256" key="9">
    <source>
        <dbReference type="SAM" id="Phobius"/>
    </source>
</evidence>
<feature type="transmembrane region" description="Helical" evidence="9">
    <location>
        <begin position="123"/>
        <end position="143"/>
    </location>
</feature>
<keyword evidence="7 9" id="KW-0472">Membrane</keyword>
<evidence type="ECO:0000256" key="7">
    <source>
        <dbReference type="ARBA" id="ARBA00023136"/>
    </source>
</evidence>
<sequence>MGAVLTALGTLTAVVVAGWVLGRLRILGPHASAVLARLVFTVATPALLLVSIGRTDLHVLASRAALATWTSTAAVAVVAALVLRFALRRDAGDVTLGTLASSYVNAGNLGLALAVFLLGDPVAAVPTLLFQLLVLAPIAFTVLDAHRDGTGATSPQPAAPRARLDPRPDADARDLAPDDGTDPPPPGGARRVAAALRATLRRTLTNPIIVGTLTGLVLAALPWELPDVVYGPFELVGATAAPLALLTFGMSLAVPAADRERAPRADLTLAVVLRSVVHPALAALVATAFGLHGEARLAVVAMAALPTAQNVLVYAIQYGRGQALARDAGLVTTLLALPVLLVVTALL</sequence>
<dbReference type="RefSeq" id="WP_124341423.1">
    <property type="nucleotide sequence ID" value="NZ_BHYL01000034.1"/>
</dbReference>
<evidence type="ECO:0000256" key="1">
    <source>
        <dbReference type="ARBA" id="ARBA00004651"/>
    </source>
</evidence>
<feature type="transmembrane region" description="Helical" evidence="9">
    <location>
        <begin position="297"/>
        <end position="316"/>
    </location>
</feature>
<feature type="transmembrane region" description="Helical" evidence="9">
    <location>
        <begin position="6"/>
        <end position="22"/>
    </location>
</feature>
<comment type="subcellular location">
    <subcellularLocation>
        <location evidence="1">Cell membrane</location>
        <topology evidence="1">Multi-pass membrane protein</topology>
    </subcellularLocation>
</comment>
<dbReference type="InterPro" id="IPR004776">
    <property type="entry name" value="Mem_transp_PIN-like"/>
</dbReference>
<feature type="transmembrane region" description="Helical" evidence="9">
    <location>
        <begin position="34"/>
        <end position="52"/>
    </location>
</feature>
<comment type="similarity">
    <text evidence="2">Belongs to the auxin efflux carrier (TC 2.A.69) family.</text>
</comment>